<keyword evidence="3" id="KW-0808">Transferase</keyword>
<dbReference type="GO" id="GO:0016020">
    <property type="term" value="C:membrane"/>
    <property type="evidence" value="ECO:0007669"/>
    <property type="project" value="InterPro"/>
</dbReference>
<dbReference type="PANTHER" id="PTHR34220:SF7">
    <property type="entry name" value="SENSOR HISTIDINE KINASE YPDA"/>
    <property type="match status" value="1"/>
</dbReference>
<keyword evidence="1" id="KW-0812">Transmembrane</keyword>
<dbReference type="OrthoDB" id="9809908at2"/>
<proteinExistence type="predicted"/>
<keyword evidence="3" id="KW-0418">Kinase</keyword>
<gene>
    <name evidence="3" type="ORF">EDD80_104221</name>
</gene>
<dbReference type="GO" id="GO:0000155">
    <property type="term" value="F:phosphorelay sensor kinase activity"/>
    <property type="evidence" value="ECO:0007669"/>
    <property type="project" value="InterPro"/>
</dbReference>
<evidence type="ECO:0000313" key="3">
    <source>
        <dbReference type="EMBL" id="TCS87870.1"/>
    </source>
</evidence>
<evidence type="ECO:0000256" key="1">
    <source>
        <dbReference type="SAM" id="Phobius"/>
    </source>
</evidence>
<keyword evidence="1" id="KW-1133">Transmembrane helix</keyword>
<feature type="domain" description="Signal transduction histidine kinase internal region" evidence="2">
    <location>
        <begin position="157"/>
        <end position="233"/>
    </location>
</feature>
<keyword evidence="1" id="KW-0472">Membrane</keyword>
<protein>
    <submittedName>
        <fullName evidence="3">Histidine kinase</fullName>
    </submittedName>
</protein>
<reference evidence="3 4" key="1">
    <citation type="submission" date="2019-03" db="EMBL/GenBank/DDBJ databases">
        <title>Genomic Encyclopedia of Type Strains, Phase IV (KMG-IV): sequencing the most valuable type-strain genomes for metagenomic binning, comparative biology and taxonomic classification.</title>
        <authorList>
            <person name="Goeker M."/>
        </authorList>
    </citation>
    <scope>NUCLEOTIDE SEQUENCE [LARGE SCALE GENOMIC DNA]</scope>
    <source>
        <strain evidence="3 4">DSM 21100</strain>
    </source>
</reference>
<keyword evidence="4" id="KW-1185">Reference proteome</keyword>
<feature type="transmembrane region" description="Helical" evidence="1">
    <location>
        <begin position="113"/>
        <end position="136"/>
    </location>
</feature>
<organism evidence="3 4">
    <name type="scientific">Anseongella ginsenosidimutans</name>
    <dbReference type="NCBI Taxonomy" id="496056"/>
    <lineage>
        <taxon>Bacteria</taxon>
        <taxon>Pseudomonadati</taxon>
        <taxon>Bacteroidota</taxon>
        <taxon>Sphingobacteriia</taxon>
        <taxon>Sphingobacteriales</taxon>
        <taxon>Sphingobacteriaceae</taxon>
        <taxon>Anseongella</taxon>
    </lineage>
</organism>
<evidence type="ECO:0000313" key="4">
    <source>
        <dbReference type="Proteomes" id="UP000295807"/>
    </source>
</evidence>
<comment type="caution">
    <text evidence="3">The sequence shown here is derived from an EMBL/GenBank/DDBJ whole genome shotgun (WGS) entry which is preliminary data.</text>
</comment>
<dbReference type="InterPro" id="IPR010559">
    <property type="entry name" value="Sig_transdc_His_kin_internal"/>
</dbReference>
<accession>A0A4R3KSB3</accession>
<dbReference type="InterPro" id="IPR050640">
    <property type="entry name" value="Bact_2-comp_sensor_kinase"/>
</dbReference>
<dbReference type="PANTHER" id="PTHR34220">
    <property type="entry name" value="SENSOR HISTIDINE KINASE YPDA"/>
    <property type="match status" value="1"/>
</dbReference>
<feature type="transmembrane region" description="Helical" evidence="1">
    <location>
        <begin position="35"/>
        <end position="53"/>
    </location>
</feature>
<feature type="transmembrane region" description="Helical" evidence="1">
    <location>
        <begin position="73"/>
        <end position="93"/>
    </location>
</feature>
<dbReference type="AlphaFoldDB" id="A0A4R3KSB3"/>
<dbReference type="EMBL" id="SMAD01000004">
    <property type="protein sequence ID" value="TCS87870.1"/>
    <property type="molecule type" value="Genomic_DNA"/>
</dbReference>
<dbReference type="Pfam" id="PF06580">
    <property type="entry name" value="His_kinase"/>
    <property type="match status" value="1"/>
</dbReference>
<dbReference type="RefSeq" id="WP_132128949.1">
    <property type="nucleotide sequence ID" value="NZ_CP042432.1"/>
</dbReference>
<evidence type="ECO:0000259" key="2">
    <source>
        <dbReference type="Pfam" id="PF06580"/>
    </source>
</evidence>
<dbReference type="Proteomes" id="UP000295807">
    <property type="component" value="Unassembled WGS sequence"/>
</dbReference>
<sequence>MSLVSNKYFHRIFITLFVVVVAWVTRHIMSPDTPLVGHIFSSVMLILLVQVAWGIYSWQQRLLNKYLPFSHKLYLRIAVQIGLGIVVIMIIYYPFFIALRHFQPFPFTSVTKAIMLLSLVVLSIAINMTFISAHFIERWKEGIRRTGELEKEKLRMQYHHLKNQVDPHFLFNTLTSLDSLVKSDPDLASRFINHLSRIYRYVLQHKENEVVNLETELEFIHHYCALQQIRFDRAFQVEFRISDAAKEKGIVMITLQMLIDNAIKHNEVHEQHPLHIRIYDKDDFLYVENNKQARELVQHSSKQGLKQLVQLYSFLTGKPVELQESPGIFQVKLPLL</sequence>
<name>A0A4R3KSB3_9SPHI</name>
<feature type="transmembrane region" description="Helical" evidence="1">
    <location>
        <begin position="12"/>
        <end position="29"/>
    </location>
</feature>